<evidence type="ECO:0000259" key="3">
    <source>
        <dbReference type="Pfam" id="PF12076"/>
    </source>
</evidence>
<dbReference type="EMBL" id="JACEGQ020000014">
    <property type="protein sequence ID" value="KAH8489474.1"/>
    <property type="molecule type" value="Genomic_DNA"/>
</dbReference>
<organism evidence="4 5">
    <name type="scientific">Populus deltoides</name>
    <name type="common">Eastern poplar</name>
    <name type="synonym">Eastern cottonwood</name>
    <dbReference type="NCBI Taxonomy" id="3696"/>
    <lineage>
        <taxon>Eukaryota</taxon>
        <taxon>Viridiplantae</taxon>
        <taxon>Streptophyta</taxon>
        <taxon>Embryophyta</taxon>
        <taxon>Tracheophyta</taxon>
        <taxon>Spermatophyta</taxon>
        <taxon>Magnoliopsida</taxon>
        <taxon>eudicotyledons</taxon>
        <taxon>Gunneridae</taxon>
        <taxon>Pentapetalae</taxon>
        <taxon>rosids</taxon>
        <taxon>fabids</taxon>
        <taxon>Malpighiales</taxon>
        <taxon>Salicaceae</taxon>
        <taxon>Saliceae</taxon>
        <taxon>Populus</taxon>
    </lineage>
</organism>
<dbReference type="Pfam" id="PF12076">
    <property type="entry name" value="CER1-like_C"/>
    <property type="match status" value="1"/>
</dbReference>
<evidence type="ECO:0000256" key="1">
    <source>
        <dbReference type="ARBA" id="ARBA00004141"/>
    </source>
</evidence>
<dbReference type="InterPro" id="IPR021940">
    <property type="entry name" value="CER1-like_C"/>
</dbReference>
<keyword evidence="5" id="KW-1185">Reference proteome</keyword>
<dbReference type="GO" id="GO:0016020">
    <property type="term" value="C:membrane"/>
    <property type="evidence" value="ECO:0007669"/>
    <property type="project" value="UniProtKB-SubCell"/>
</dbReference>
<keyword evidence="2" id="KW-0472">Membrane</keyword>
<accession>A0A8T2XA17</accession>
<comment type="subcellular location">
    <subcellularLocation>
        <location evidence="1">Membrane</location>
        <topology evidence="1">Multi-pass membrane protein</topology>
    </subcellularLocation>
</comment>
<dbReference type="AlphaFoldDB" id="A0A8T2XA17"/>
<proteinExistence type="predicted"/>
<keyword evidence="2" id="KW-1133">Transmembrane helix</keyword>
<comment type="caution">
    <text evidence="4">The sequence shown here is derived from an EMBL/GenBank/DDBJ whole genome shotgun (WGS) entry which is preliminary data.</text>
</comment>
<sequence length="281" mass="32606">MDTSSVTLYEDSLKRPEEAPDVVHLTHLTTPDSIYHLRLGLACLASTPQESKWYLWLMWPVTLWTMMLTWIYGRTFVVERNRFHKLRLQTWTLPKYNIQYNLRWQKVSINTLIEEAEEKGVKVLSLGLLNQVVVPCEDDYQKLKKSFDITSDQNNLILSKIYSIKTWLVGDVLKEEDQEKAAEGTLFIPFSQFPPKKLRKDCFYHNIPAMAAPASLENVDSCEKWLPRRVMSAWRVAGIVHALEGWDEHECGSTMAEIDKVWQASIQHGFKPLVIKTPLKL</sequence>
<feature type="transmembrane region" description="Helical" evidence="2">
    <location>
        <begin position="53"/>
        <end position="73"/>
    </location>
</feature>
<dbReference type="Proteomes" id="UP000807159">
    <property type="component" value="Chromosome 14"/>
</dbReference>
<evidence type="ECO:0000313" key="5">
    <source>
        <dbReference type="Proteomes" id="UP000807159"/>
    </source>
</evidence>
<protein>
    <recommendedName>
        <fullName evidence="3">Very-long-chain aldehyde decarbonylase CER1-like C-terminal domain-containing protein</fullName>
    </recommendedName>
</protein>
<name>A0A8T2XA17_POPDE</name>
<evidence type="ECO:0000313" key="4">
    <source>
        <dbReference type="EMBL" id="KAH8489474.1"/>
    </source>
</evidence>
<reference evidence="4" key="1">
    <citation type="journal article" date="2021" name="J. Hered.">
        <title>Genome Assembly of Salicaceae Populus deltoides (Eastern Cottonwood) I-69 Based on Nanopore Sequencing and Hi-C Technologies.</title>
        <authorList>
            <person name="Bai S."/>
            <person name="Wu H."/>
            <person name="Zhang J."/>
            <person name="Pan Z."/>
            <person name="Zhao W."/>
            <person name="Li Z."/>
            <person name="Tong C."/>
        </authorList>
    </citation>
    <scope>NUCLEOTIDE SEQUENCE</scope>
    <source>
        <tissue evidence="4">Leaf</tissue>
    </source>
</reference>
<feature type="domain" description="Very-long-chain aldehyde decarbonylase CER1-like C-terminal" evidence="3">
    <location>
        <begin position="131"/>
        <end position="272"/>
    </location>
</feature>
<keyword evidence="2" id="KW-0812">Transmembrane</keyword>
<evidence type="ECO:0000256" key="2">
    <source>
        <dbReference type="SAM" id="Phobius"/>
    </source>
</evidence>
<gene>
    <name evidence="4" type="ORF">H0E87_024915</name>
</gene>